<feature type="region of interest" description="Disordered" evidence="1">
    <location>
        <begin position="1"/>
        <end position="75"/>
    </location>
</feature>
<evidence type="ECO:0000313" key="2">
    <source>
        <dbReference type="EMBL" id="KAL3424685.1"/>
    </source>
</evidence>
<proteinExistence type="predicted"/>
<accession>A0ABR4PN00</accession>
<feature type="region of interest" description="Disordered" evidence="1">
    <location>
        <begin position="182"/>
        <end position="225"/>
    </location>
</feature>
<evidence type="ECO:0000256" key="1">
    <source>
        <dbReference type="SAM" id="MobiDB-lite"/>
    </source>
</evidence>
<name>A0ABR4PN00_9HELO</name>
<keyword evidence="3" id="KW-1185">Reference proteome</keyword>
<comment type="caution">
    <text evidence="2">The sequence shown here is derived from an EMBL/GenBank/DDBJ whole genome shotgun (WGS) entry which is preliminary data.</text>
</comment>
<feature type="compositionally biased region" description="Polar residues" evidence="1">
    <location>
        <begin position="42"/>
        <end position="60"/>
    </location>
</feature>
<organism evidence="2 3">
    <name type="scientific">Phlyctema vagabunda</name>
    <dbReference type="NCBI Taxonomy" id="108571"/>
    <lineage>
        <taxon>Eukaryota</taxon>
        <taxon>Fungi</taxon>
        <taxon>Dikarya</taxon>
        <taxon>Ascomycota</taxon>
        <taxon>Pezizomycotina</taxon>
        <taxon>Leotiomycetes</taxon>
        <taxon>Helotiales</taxon>
        <taxon>Dermateaceae</taxon>
        <taxon>Phlyctema</taxon>
    </lineage>
</organism>
<evidence type="ECO:0000313" key="3">
    <source>
        <dbReference type="Proteomes" id="UP001629113"/>
    </source>
</evidence>
<reference evidence="2 3" key="1">
    <citation type="submission" date="2024-06" db="EMBL/GenBank/DDBJ databases">
        <title>Complete genome of Phlyctema vagabunda strain 19-DSS-EL-015.</title>
        <authorList>
            <person name="Fiorenzani C."/>
        </authorList>
    </citation>
    <scope>NUCLEOTIDE SEQUENCE [LARGE SCALE GENOMIC DNA]</scope>
    <source>
        <strain evidence="2 3">19-DSS-EL-015</strain>
    </source>
</reference>
<dbReference type="Proteomes" id="UP001629113">
    <property type="component" value="Unassembled WGS sequence"/>
</dbReference>
<dbReference type="EMBL" id="JBFCZG010000003">
    <property type="protein sequence ID" value="KAL3424685.1"/>
    <property type="molecule type" value="Genomic_DNA"/>
</dbReference>
<feature type="compositionally biased region" description="Basic residues" evidence="1">
    <location>
        <begin position="216"/>
        <end position="225"/>
    </location>
</feature>
<gene>
    <name evidence="2" type="ORF">PVAG01_03965</name>
</gene>
<protein>
    <submittedName>
        <fullName evidence="2">Uncharacterized protein</fullName>
    </submittedName>
</protein>
<sequence>MSSCDWSSRKRGREFEDDHTASPGFSEHRQKRHIAALPHRISPNSQRRNLPSNVSGSTSYPAPPTITPADSDNEEAAAAEALERSVFSPWSSSPSCAYNASEAQSNYMSDVDIYSDDMDMMDTMHLSPGPFTDDPSPNIAGRIPTPINSSFSQFARPEQLARSVPEYLGEENMMDRVRRGRRLPSPISEGEMSPRVMLEDSGDTDMQVEPTEKPTPPKKGHTRSKHSLRAWTGVSGEVNNNGGPVKRTFSMGYRSDCEKCRMKVPGHFSHIITYD</sequence>